<feature type="region of interest" description="Disordered" evidence="1">
    <location>
        <begin position="535"/>
        <end position="585"/>
    </location>
</feature>
<dbReference type="PANTHER" id="PTHR42470:SF1">
    <property type="entry name" value="VAST DOMAIN-CONTAINING PROTEIN"/>
    <property type="match status" value="1"/>
</dbReference>
<feature type="region of interest" description="Disordered" evidence="1">
    <location>
        <begin position="194"/>
        <end position="244"/>
    </location>
</feature>
<dbReference type="InterPro" id="IPR057684">
    <property type="entry name" value="DUF7924"/>
</dbReference>
<reference evidence="3" key="1">
    <citation type="submission" date="2022-07" db="EMBL/GenBank/DDBJ databases">
        <title>Draft genome sequence of Zalerion maritima ATCC 34329, a (micro)plastics degrading marine fungus.</title>
        <authorList>
            <person name="Paco A."/>
            <person name="Goncalves M.F.M."/>
            <person name="Rocha-Santos T.A.P."/>
            <person name="Alves A."/>
        </authorList>
    </citation>
    <scope>NUCLEOTIDE SEQUENCE</scope>
    <source>
        <strain evidence="3">ATCC 34329</strain>
    </source>
</reference>
<evidence type="ECO:0000256" key="1">
    <source>
        <dbReference type="SAM" id="MobiDB-lite"/>
    </source>
</evidence>
<feature type="compositionally biased region" description="Polar residues" evidence="1">
    <location>
        <begin position="543"/>
        <end position="554"/>
    </location>
</feature>
<evidence type="ECO:0000313" key="3">
    <source>
        <dbReference type="EMBL" id="KAJ2896870.1"/>
    </source>
</evidence>
<name>A0AAD5RLN0_9PEZI</name>
<feature type="domain" description="DUF7924" evidence="2">
    <location>
        <begin position="302"/>
        <end position="524"/>
    </location>
</feature>
<sequence>MNSGLGVSKARTRRSRVTLSKDLQEELLGAVASTDTGMYVDVSGGRHANSAGTGLPQSPGEQPSVAGSLAREAPLQSMKRRLAASEIDLVPTKRARLERTDTQQPGVGDEGAKQATLQQREPKRPKQSYASFLKDFVDPVHPNYPDSVHTFVSEWLESIGSDREARCRSDSHLCSSDSNPVWRQVARSAPDMVNTRDADGYVVPPTPGSTGSGSGSGSRRPSTDNRSLLSYASRASSSSSGVRHRMYRQNNLALNDIYIRPSAAPLPDPVSSHIETVRAKRDSPGLSSDDLNQVVGQLDALAEGCDEDDVAAFLNDIIFPNPKTHPAYGPATGLSSSSNALMSQHLVPANPASPYKVTQPKPDKLYGYSGNPNAVFTQPQTLAQTTLHPRIPHYSAATLQGLRFPFFATEFKAAGGTRGDLWVATNQCAGASSACLNAIDQLNTSLREYRKVQRVDNLSYCIAVDNNTAQLYVSWKEDDLSYCLQRVDAFLLSRSEDFKSFRKQVRNILDWGKDTRLKQVRDALDIILEENRKTAAEGAKTRQPPSAGSATSSGKKPKPLPSRRNSTRSDGAQGESGEGKAHWELDETYNRWFHRNADGTVTCAEEG</sequence>
<proteinExistence type="predicted"/>
<feature type="compositionally biased region" description="Low complexity" evidence="1">
    <location>
        <begin position="226"/>
        <end position="240"/>
    </location>
</feature>
<dbReference type="PANTHER" id="PTHR42470">
    <property type="entry name" value="VAST DOMAIN-CONTAINING PROTEIN"/>
    <property type="match status" value="1"/>
</dbReference>
<feature type="compositionally biased region" description="Polar residues" evidence="1">
    <location>
        <begin position="50"/>
        <end position="61"/>
    </location>
</feature>
<dbReference type="Pfam" id="PF25545">
    <property type="entry name" value="DUF7924"/>
    <property type="match status" value="1"/>
</dbReference>
<feature type="region of interest" description="Disordered" evidence="1">
    <location>
        <begin position="34"/>
        <end position="73"/>
    </location>
</feature>
<gene>
    <name evidence="3" type="ORF">MKZ38_005122</name>
</gene>
<accession>A0AAD5RLN0</accession>
<evidence type="ECO:0000259" key="2">
    <source>
        <dbReference type="Pfam" id="PF25545"/>
    </source>
</evidence>
<dbReference type="Proteomes" id="UP001201980">
    <property type="component" value="Unassembled WGS sequence"/>
</dbReference>
<feature type="region of interest" description="Disordered" evidence="1">
    <location>
        <begin position="93"/>
        <end position="125"/>
    </location>
</feature>
<protein>
    <recommendedName>
        <fullName evidence="2">DUF7924 domain-containing protein</fullName>
    </recommendedName>
</protein>
<dbReference type="AlphaFoldDB" id="A0AAD5RLN0"/>
<organism evidence="3 4">
    <name type="scientific">Zalerion maritima</name>
    <dbReference type="NCBI Taxonomy" id="339359"/>
    <lineage>
        <taxon>Eukaryota</taxon>
        <taxon>Fungi</taxon>
        <taxon>Dikarya</taxon>
        <taxon>Ascomycota</taxon>
        <taxon>Pezizomycotina</taxon>
        <taxon>Sordariomycetes</taxon>
        <taxon>Lulworthiomycetidae</taxon>
        <taxon>Lulworthiales</taxon>
        <taxon>Lulworthiaceae</taxon>
        <taxon>Zalerion</taxon>
    </lineage>
</organism>
<keyword evidence="4" id="KW-1185">Reference proteome</keyword>
<dbReference type="EMBL" id="JAKWBI020000308">
    <property type="protein sequence ID" value="KAJ2896870.1"/>
    <property type="molecule type" value="Genomic_DNA"/>
</dbReference>
<comment type="caution">
    <text evidence="3">The sequence shown here is derived from an EMBL/GenBank/DDBJ whole genome shotgun (WGS) entry which is preliminary data.</text>
</comment>
<evidence type="ECO:0000313" key="4">
    <source>
        <dbReference type="Proteomes" id="UP001201980"/>
    </source>
</evidence>